<dbReference type="Pfam" id="PF00501">
    <property type="entry name" value="AMP-binding"/>
    <property type="match status" value="1"/>
</dbReference>
<proteinExistence type="predicted"/>
<dbReference type="InParanoid" id="F0Y9A3"/>
<dbReference type="InterPro" id="IPR000873">
    <property type="entry name" value="AMP-dep_synth/lig_dom"/>
</dbReference>
<reference evidence="2 3" key="1">
    <citation type="journal article" date="2011" name="Proc. Natl. Acad. Sci. U.S.A.">
        <title>Niche of harmful alga Aureococcus anophagefferens revealed through ecogenomics.</title>
        <authorList>
            <person name="Gobler C.J."/>
            <person name="Berry D.L."/>
            <person name="Dyhrman S.T."/>
            <person name="Wilhelm S.W."/>
            <person name="Salamov A."/>
            <person name="Lobanov A.V."/>
            <person name="Zhang Y."/>
            <person name="Collier J.L."/>
            <person name="Wurch L.L."/>
            <person name="Kustka A.B."/>
            <person name="Dill B.D."/>
            <person name="Shah M."/>
            <person name="VerBerkmoes N.C."/>
            <person name="Kuo A."/>
            <person name="Terry A."/>
            <person name="Pangilinan J."/>
            <person name="Lindquist E.A."/>
            <person name="Lucas S."/>
            <person name="Paulsen I.T."/>
            <person name="Hattenrath-Lehmann T.K."/>
            <person name="Talmage S.C."/>
            <person name="Walker E.A."/>
            <person name="Koch F."/>
            <person name="Burson A.M."/>
            <person name="Marcoval M.A."/>
            <person name="Tang Y.Z."/>
            <person name="Lecleir G.R."/>
            <person name="Coyne K.J."/>
            <person name="Berg G.M."/>
            <person name="Bertrand E.M."/>
            <person name="Saito M.A."/>
            <person name="Gladyshev V.N."/>
            <person name="Grigoriev I.V."/>
        </authorList>
    </citation>
    <scope>NUCLEOTIDE SEQUENCE [LARGE SCALE GENOMIC DNA]</scope>
    <source>
        <strain evidence="3">CCMP 1984</strain>
    </source>
</reference>
<protein>
    <recommendedName>
        <fullName evidence="1">AMP-dependent synthetase/ligase domain-containing protein</fullName>
    </recommendedName>
</protein>
<dbReference type="Gene3D" id="3.30.300.30">
    <property type="match status" value="1"/>
</dbReference>
<dbReference type="InterPro" id="IPR042099">
    <property type="entry name" value="ANL_N_sf"/>
</dbReference>
<dbReference type="KEGG" id="aaf:AURANDRAFT_64188"/>
<name>F0Y9A3_AURAN</name>
<dbReference type="SUPFAM" id="SSF56801">
    <property type="entry name" value="Acetyl-CoA synthetase-like"/>
    <property type="match status" value="1"/>
</dbReference>
<dbReference type="PANTHER" id="PTHR43201">
    <property type="entry name" value="ACYL-COA SYNTHETASE"/>
    <property type="match status" value="1"/>
</dbReference>
<dbReference type="InterPro" id="IPR045851">
    <property type="entry name" value="AMP-bd_C_sf"/>
</dbReference>
<dbReference type="GO" id="GO:0031956">
    <property type="term" value="F:medium-chain fatty acid-CoA ligase activity"/>
    <property type="evidence" value="ECO:0007669"/>
    <property type="project" value="TreeGrafter"/>
</dbReference>
<evidence type="ECO:0000313" key="3">
    <source>
        <dbReference type="Proteomes" id="UP000002729"/>
    </source>
</evidence>
<dbReference type="PANTHER" id="PTHR43201:SF10">
    <property type="entry name" value="CARRIER DOMAIN-CONTAINING PROTEIN"/>
    <property type="match status" value="1"/>
</dbReference>
<dbReference type="EMBL" id="GL833128">
    <property type="protein sequence ID" value="EGB08200.1"/>
    <property type="molecule type" value="Genomic_DNA"/>
</dbReference>
<accession>F0Y9A3</accession>
<dbReference type="Gene3D" id="3.40.50.12780">
    <property type="entry name" value="N-terminal domain of ligase-like"/>
    <property type="match status" value="1"/>
</dbReference>
<evidence type="ECO:0000259" key="1">
    <source>
        <dbReference type="Pfam" id="PF00501"/>
    </source>
</evidence>
<sequence length="1390" mass="152063">MLVFGGRFVQVAAAPAAAGPFGPFALLRVAGYAAARDANIYFASVGANPADADSLLALFPVLSEAGAAIAVAASCDGERWSALAVLANTTDAGGGRTLDHPADGWLVDGATGTVYFFLHRNVPFIREDEQLGDAAFGPRSALTRVPSLKFAGFDAPRFWRGDTILFHVSPSAFSRKALACFGPWIWCRFVASRSAMLSKANDDGYEEEKEIWEHTGDDVEDVLGAALEPESLSLELPKHNARAEVRLIGGFVVGLVFMLAILLRHTDTTGRRAIGEFGKLDRAFVLSTRGKNNTNSPEMDRLKLQLAALHLSSDDVQVIYAPERVALDERTFQRPKKASDRGAWDRRVASKAMGMRHLVHSLVAWAGKSPKRHPIALVLEDDAVLLPGAVSVLNDALRFLESAEGVFGNWDLLYAAHCGECLWWADALTASSTARLGGGLNEDEIGLADYAYNRSHDPGCTADYAEFRRRKGRVGTTVGTTKLPRTRQRDVAVAVERRTVTKLSGDTAALATAVDPRCSDALVVRDTPGLRKLLLGVVDGDEGLRGLIEEQFDLSLARLSADKLLRSYVIWPPVVHRFHDGYGRPDDGYGMNSSQFITSKLEAAPGVFLEVVGGPSFRAATMAEFLGTPEVGDLAEFKKTIVASTEWEAFADLVVASERDAFLSADTPVESRPGPLTHGRLRAFVDALDLNERFGLKRTDNVCTAIPNGPEAAVLFVGVATQCVFAPLNPQLTAPEIEFELEDLPAHAMILMEARLPAQKGNALYESPKLVLECCDANSVPVITLLPDASVAGLFTLDSELSKTPGPAVPKATKDDLALVLHTSGTTKKPKIVPLTHGNIGHGVQFVARTLRRQPDDVCINIMPLFHIHGVIANIMVTLYSGSRVVCTRGFQGGDDFLDKLADDSLGPPTWYSAVPTMHEAILLAAEDRGSKGPWVHSLQMLRNCSAALLPPVSERFINAFGTKLKKEFTVVPTYAMTESFPICSNPPHLECKLSTVGPAMGPEIKILKGHPEDEEVAPGEEGEVCVFGGCVTAGYLIRPHMDCDPNVEALTKPGTVAAAPLLRTGDKGYIDEDGYLQLLGRFKEIINRGGEKISPLEIEERLLKCDGVETCVCFAVPCELLGEVVGVALVCTAEVKAAAEALEADDHKLSRFLRKGEEKDWADPRPQLSQLRGALKDLSPQWRPQCVVYMDAIPKGPTGKPKRIGLAKLLKMPLLSIEDQEHFQVAGVGEKNLEKLTYADGRYLFPPHISITLSMNDDLSDFWFQQHALHYEDERHALHKLVMTSHACGIPMDTDWWTVTPEDMRRTLKELMRRRKLYGKEWESPLELGDGLMKYDWHGDLVVRDLSLFDPDRPIRDQDAEVIIMHHKWRKNCRVPPPGLIMELLKMLD</sequence>
<feature type="domain" description="AMP-dependent synthetase/ligase" evidence="1">
    <location>
        <begin position="691"/>
        <end position="1037"/>
    </location>
</feature>
<evidence type="ECO:0000313" key="2">
    <source>
        <dbReference type="EMBL" id="EGB08200.1"/>
    </source>
</evidence>
<organism evidence="3">
    <name type="scientific">Aureococcus anophagefferens</name>
    <name type="common">Harmful bloom alga</name>
    <dbReference type="NCBI Taxonomy" id="44056"/>
    <lineage>
        <taxon>Eukaryota</taxon>
        <taxon>Sar</taxon>
        <taxon>Stramenopiles</taxon>
        <taxon>Ochrophyta</taxon>
        <taxon>Pelagophyceae</taxon>
        <taxon>Pelagomonadales</taxon>
        <taxon>Pelagomonadaceae</taxon>
        <taxon>Aureococcus</taxon>
    </lineage>
</organism>
<dbReference type="eggNOG" id="KOG1176">
    <property type="taxonomic scope" value="Eukaryota"/>
</dbReference>
<dbReference type="Proteomes" id="UP000002729">
    <property type="component" value="Unassembled WGS sequence"/>
</dbReference>
<gene>
    <name evidence="2" type="ORF">AURANDRAFT_64188</name>
</gene>
<dbReference type="OrthoDB" id="39469at2759"/>
<dbReference type="RefSeq" id="XP_009036933.1">
    <property type="nucleotide sequence ID" value="XM_009038685.1"/>
</dbReference>
<dbReference type="GO" id="GO:0006631">
    <property type="term" value="P:fatty acid metabolic process"/>
    <property type="evidence" value="ECO:0007669"/>
    <property type="project" value="TreeGrafter"/>
</dbReference>
<keyword evidence="3" id="KW-1185">Reference proteome</keyword>
<dbReference type="GeneID" id="20224698"/>